<reference evidence="1 2" key="1">
    <citation type="journal article" date="2013" name="Genome Announc.">
        <title>Complete genome sequence of Simiduia agarivorans SA1(T), a marine bacterium able to degrade a variety of polysaccharides.</title>
        <authorList>
            <person name="Lin S.Y."/>
            <person name="Shieh W.Y."/>
            <person name="Chen J.S."/>
            <person name="Tang S.L."/>
        </authorList>
    </citation>
    <scope>NUCLEOTIDE SEQUENCE [LARGE SCALE GENOMIC DNA]</scope>
    <source>
        <strain evidence="2">DSM 21679 / JCM 13881 / BCRC 17597 / SA1</strain>
    </source>
</reference>
<protein>
    <submittedName>
        <fullName evidence="1">Uncharacterized protein</fullName>
    </submittedName>
</protein>
<accession>R9S3C7</accession>
<gene>
    <name evidence="1" type="ordered locus">M5M_10407</name>
</gene>
<keyword evidence="2" id="KW-1185">Reference proteome</keyword>
<evidence type="ECO:0000313" key="2">
    <source>
        <dbReference type="Proteomes" id="UP000000466"/>
    </source>
</evidence>
<dbReference type="KEGG" id="saga:M5M_10407"/>
<dbReference type="HOGENOM" id="CLU_3103815_0_0_6"/>
<sequence>MKVIPGWQLMLLVVAVLSLLLYAATDDLFMNDVADVPALAACSQQACDINR</sequence>
<name>R9S3C7_SIMAS</name>
<dbReference type="EMBL" id="CP003746">
    <property type="protein sequence ID" value="AGN11322.1"/>
    <property type="molecule type" value="Genomic_DNA"/>
</dbReference>
<evidence type="ECO:0000313" key="1">
    <source>
        <dbReference type="EMBL" id="AGN11322.1"/>
    </source>
</evidence>
<proteinExistence type="predicted"/>
<dbReference type="RefSeq" id="WP_016389340.1">
    <property type="nucleotide sequence ID" value="NC_018868.3"/>
</dbReference>
<dbReference type="AlphaFoldDB" id="R9S3C7"/>
<dbReference type="Proteomes" id="UP000000466">
    <property type="component" value="Chromosome"/>
</dbReference>
<organism evidence="1 2">
    <name type="scientific">Simiduia agarivorans (strain DSM 21679 / JCM 13881 / BCRC 17597 / SA1)</name>
    <dbReference type="NCBI Taxonomy" id="1117647"/>
    <lineage>
        <taxon>Bacteria</taxon>
        <taxon>Pseudomonadati</taxon>
        <taxon>Pseudomonadota</taxon>
        <taxon>Gammaproteobacteria</taxon>
        <taxon>Cellvibrionales</taxon>
        <taxon>Cellvibrionaceae</taxon>
        <taxon>Simiduia</taxon>
    </lineage>
</organism>